<feature type="non-terminal residue" evidence="2">
    <location>
        <position position="1"/>
    </location>
</feature>
<name>A0A699HFP7_TANCI</name>
<organism evidence="2">
    <name type="scientific">Tanacetum cinerariifolium</name>
    <name type="common">Dalmatian daisy</name>
    <name type="synonym">Chrysanthemum cinerariifolium</name>
    <dbReference type="NCBI Taxonomy" id="118510"/>
    <lineage>
        <taxon>Eukaryota</taxon>
        <taxon>Viridiplantae</taxon>
        <taxon>Streptophyta</taxon>
        <taxon>Embryophyta</taxon>
        <taxon>Tracheophyta</taxon>
        <taxon>Spermatophyta</taxon>
        <taxon>Magnoliopsida</taxon>
        <taxon>eudicotyledons</taxon>
        <taxon>Gunneridae</taxon>
        <taxon>Pentapetalae</taxon>
        <taxon>asterids</taxon>
        <taxon>campanulids</taxon>
        <taxon>Asterales</taxon>
        <taxon>Asteraceae</taxon>
        <taxon>Asteroideae</taxon>
        <taxon>Anthemideae</taxon>
        <taxon>Anthemidinae</taxon>
        <taxon>Tanacetum</taxon>
    </lineage>
</organism>
<evidence type="ECO:0000313" key="2">
    <source>
        <dbReference type="EMBL" id="GEY08024.1"/>
    </source>
</evidence>
<sequence length="25" mass="2605">SGNEVKSPRIEGSGPRLQDGKGHQA</sequence>
<proteinExistence type="predicted"/>
<accession>A0A699HFP7</accession>
<dbReference type="EMBL" id="BKCJ010150363">
    <property type="protein sequence ID" value="GEY08024.1"/>
    <property type="molecule type" value="Genomic_DNA"/>
</dbReference>
<dbReference type="AlphaFoldDB" id="A0A699HFP7"/>
<reference evidence="2" key="1">
    <citation type="journal article" date="2019" name="Sci. Rep.">
        <title>Draft genome of Tanacetum cinerariifolium, the natural source of mosquito coil.</title>
        <authorList>
            <person name="Yamashiro T."/>
            <person name="Shiraishi A."/>
            <person name="Satake H."/>
            <person name="Nakayama K."/>
        </authorList>
    </citation>
    <scope>NUCLEOTIDE SEQUENCE</scope>
</reference>
<evidence type="ECO:0000256" key="1">
    <source>
        <dbReference type="SAM" id="MobiDB-lite"/>
    </source>
</evidence>
<feature type="region of interest" description="Disordered" evidence="1">
    <location>
        <begin position="1"/>
        <end position="25"/>
    </location>
</feature>
<protein>
    <submittedName>
        <fullName evidence="2">Uncharacterized protein</fullName>
    </submittedName>
</protein>
<gene>
    <name evidence="2" type="ORF">Tci_379998</name>
</gene>
<comment type="caution">
    <text evidence="2">The sequence shown here is derived from an EMBL/GenBank/DDBJ whole genome shotgun (WGS) entry which is preliminary data.</text>
</comment>